<accession>A0AAD1SLD9</accession>
<organism evidence="1 3">
    <name type="scientific">Pelobates cultripes</name>
    <name type="common">Western spadefoot toad</name>
    <dbReference type="NCBI Taxonomy" id="61616"/>
    <lineage>
        <taxon>Eukaryota</taxon>
        <taxon>Metazoa</taxon>
        <taxon>Chordata</taxon>
        <taxon>Craniata</taxon>
        <taxon>Vertebrata</taxon>
        <taxon>Euteleostomi</taxon>
        <taxon>Amphibia</taxon>
        <taxon>Batrachia</taxon>
        <taxon>Anura</taxon>
        <taxon>Pelobatoidea</taxon>
        <taxon>Pelobatidae</taxon>
        <taxon>Pelobates</taxon>
    </lineage>
</organism>
<keyword evidence="3" id="KW-1185">Reference proteome</keyword>
<proteinExistence type="predicted"/>
<evidence type="ECO:0000313" key="1">
    <source>
        <dbReference type="EMBL" id="CAH2300986.1"/>
    </source>
</evidence>
<evidence type="ECO:0000313" key="3">
    <source>
        <dbReference type="Proteomes" id="UP001295444"/>
    </source>
</evidence>
<dbReference type="Gene3D" id="3.60.10.10">
    <property type="entry name" value="Endonuclease/exonuclease/phosphatase"/>
    <property type="match status" value="1"/>
</dbReference>
<dbReference type="InterPro" id="IPR027124">
    <property type="entry name" value="Swc5/CFDP1/2"/>
</dbReference>
<dbReference type="AlphaFoldDB" id="A0AAD1SLD9"/>
<reference evidence="1" key="1">
    <citation type="submission" date="2022-03" db="EMBL/GenBank/DDBJ databases">
        <authorList>
            <person name="Alioto T."/>
            <person name="Alioto T."/>
            <person name="Gomez Garrido J."/>
        </authorList>
    </citation>
    <scope>NUCLEOTIDE SEQUENCE</scope>
</reference>
<dbReference type="SUPFAM" id="SSF56219">
    <property type="entry name" value="DNase I-like"/>
    <property type="match status" value="1"/>
</dbReference>
<name>A0AAD1SLD9_PELCU</name>
<dbReference type="EMBL" id="OW240917">
    <property type="protein sequence ID" value="CAH2300986.1"/>
    <property type="molecule type" value="Genomic_DNA"/>
</dbReference>
<dbReference type="EMBL" id="OW240923">
    <property type="protein sequence ID" value="CAH2324772.1"/>
    <property type="molecule type" value="Genomic_DNA"/>
</dbReference>
<dbReference type="CDD" id="cd09076">
    <property type="entry name" value="L1-EN"/>
    <property type="match status" value="1"/>
</dbReference>
<sequence length="224" mass="25845">MNQGKLDVIKHELTRLNIEILGVSELKWTGMGDFTSDNHHIFYCGQESHRRNGVAIIVNHWVGKAVLSYNPINDRMISIQIEVKPFNITVIQVYAPTMDVEEAEIDQFYEDRRYSTHDRYNTKKRFYYPIGDWNVKVGNQKTPGITGKLDLGVQNEAGQRLVEFCQDNSLVIANTLFQQPPRRLYTWTSPVDNIEINLTIHFAAKDGGALYSQQKQNLELTVWN</sequence>
<dbReference type="PANTHER" id="PTHR23227:SF85">
    <property type="entry name" value="CRANIOFACIAL DEVELOPMENT PROTEIN 2"/>
    <property type="match status" value="1"/>
</dbReference>
<dbReference type="InterPro" id="IPR036691">
    <property type="entry name" value="Endo/exonu/phosph_ase_sf"/>
</dbReference>
<gene>
    <name evidence="1" type="ORF">PECUL_23A006899</name>
    <name evidence="2" type="ORF">PECUL_23A024898</name>
</gene>
<protein>
    <submittedName>
        <fullName evidence="1">Uncharacterized protein</fullName>
    </submittedName>
</protein>
<dbReference type="Proteomes" id="UP001295444">
    <property type="component" value="Chromosome 06"/>
</dbReference>
<evidence type="ECO:0000313" key="2">
    <source>
        <dbReference type="EMBL" id="CAH2324772.1"/>
    </source>
</evidence>
<dbReference type="Proteomes" id="UP001295444">
    <property type="component" value="Chromosome 12"/>
</dbReference>
<dbReference type="PANTHER" id="PTHR23227">
    <property type="entry name" value="BUCENTAUR RELATED"/>
    <property type="match status" value="1"/>
</dbReference>